<dbReference type="Proteomes" id="UP000647172">
    <property type="component" value="Unassembled WGS sequence"/>
</dbReference>
<sequence length="268" mass="29966">MDARNDPRASVMFIGNATTVLQLGEFTLLTDPNFVPAGSRVHLGYGMWTRRLVDPARSIGQLPPFDAVLLSHFHGDHWDRVATAEVPSTTPIITTPQARRSLRRRKFLDVHGLPTWETHDWSRGRQRLRVTAVPGRHGPGVMDRLLPDVMGSVVELEEDGRCRLRLYITGDTLCRPFLEQVPRRCGDIDAMIIHLGGTKILGMLLTMDDRQGVAATELIRPGLTIPVHHEDYTVMKSPLGAYVSRAREHGLAGIRPITRGETLELPLR</sequence>
<reference evidence="2" key="1">
    <citation type="submission" date="2021-01" db="EMBL/GenBank/DDBJ databases">
        <title>Whole genome shotgun sequence of Actinoplanes nipponensis NBRC 14063.</title>
        <authorList>
            <person name="Komaki H."/>
            <person name="Tamura T."/>
        </authorList>
    </citation>
    <scope>NUCLEOTIDE SEQUENCE</scope>
    <source>
        <strain evidence="2">NBRC 14063</strain>
    </source>
</reference>
<dbReference type="InterPro" id="IPR050114">
    <property type="entry name" value="UPF0173_UPF0282_UlaG_hydrolase"/>
</dbReference>
<evidence type="ECO:0000259" key="1">
    <source>
        <dbReference type="SMART" id="SM00849"/>
    </source>
</evidence>
<dbReference type="Gene3D" id="3.60.15.10">
    <property type="entry name" value="Ribonuclease Z/Hydroxyacylglutathione hydrolase-like"/>
    <property type="match status" value="1"/>
</dbReference>
<dbReference type="PANTHER" id="PTHR43546:SF7">
    <property type="entry name" value="METALLO-BETA-LACTAMASE DOMAIN-CONTAINING PROTEIN"/>
    <property type="match status" value="1"/>
</dbReference>
<dbReference type="InterPro" id="IPR036866">
    <property type="entry name" value="RibonucZ/Hydroxyglut_hydro"/>
</dbReference>
<dbReference type="AlphaFoldDB" id="A0A919JR76"/>
<dbReference type="InterPro" id="IPR001279">
    <property type="entry name" value="Metallo-B-lactamas"/>
</dbReference>
<keyword evidence="3" id="KW-1185">Reference proteome</keyword>
<dbReference type="PANTHER" id="PTHR43546">
    <property type="entry name" value="UPF0173 METAL-DEPENDENT HYDROLASE MJ1163-RELATED"/>
    <property type="match status" value="1"/>
</dbReference>
<comment type="caution">
    <text evidence="2">The sequence shown here is derived from an EMBL/GenBank/DDBJ whole genome shotgun (WGS) entry which is preliminary data.</text>
</comment>
<dbReference type="SMART" id="SM00849">
    <property type="entry name" value="Lactamase_B"/>
    <property type="match status" value="1"/>
</dbReference>
<organism evidence="2 3">
    <name type="scientific">Actinoplanes nipponensis</name>
    <dbReference type="NCBI Taxonomy" id="135950"/>
    <lineage>
        <taxon>Bacteria</taxon>
        <taxon>Bacillati</taxon>
        <taxon>Actinomycetota</taxon>
        <taxon>Actinomycetes</taxon>
        <taxon>Micromonosporales</taxon>
        <taxon>Micromonosporaceae</taxon>
        <taxon>Actinoplanes</taxon>
    </lineage>
</organism>
<dbReference type="RefSeq" id="WP_203772027.1">
    <property type="nucleotide sequence ID" value="NZ_BAAAYJ010000001.1"/>
</dbReference>
<protein>
    <recommendedName>
        <fullName evidence="1">Metallo-beta-lactamase domain-containing protein</fullName>
    </recommendedName>
</protein>
<evidence type="ECO:0000313" key="2">
    <source>
        <dbReference type="EMBL" id="GIE51474.1"/>
    </source>
</evidence>
<dbReference type="Pfam" id="PF12706">
    <property type="entry name" value="Lactamase_B_2"/>
    <property type="match status" value="1"/>
</dbReference>
<feature type="domain" description="Metallo-beta-lactamase" evidence="1">
    <location>
        <begin position="15"/>
        <end position="217"/>
    </location>
</feature>
<accession>A0A919JR76</accession>
<gene>
    <name evidence="2" type="ORF">Ani05nite_50080</name>
</gene>
<dbReference type="SUPFAM" id="SSF56281">
    <property type="entry name" value="Metallo-hydrolase/oxidoreductase"/>
    <property type="match status" value="1"/>
</dbReference>
<evidence type="ECO:0000313" key="3">
    <source>
        <dbReference type="Proteomes" id="UP000647172"/>
    </source>
</evidence>
<dbReference type="EMBL" id="BOMQ01000059">
    <property type="protein sequence ID" value="GIE51474.1"/>
    <property type="molecule type" value="Genomic_DNA"/>
</dbReference>
<name>A0A919JR76_9ACTN</name>
<proteinExistence type="predicted"/>